<dbReference type="EMBL" id="CM007383">
    <property type="protein sequence ID" value="ONK76211.1"/>
    <property type="molecule type" value="Genomic_DNA"/>
</dbReference>
<proteinExistence type="predicted"/>
<organism evidence="1 2">
    <name type="scientific">Asparagus officinalis</name>
    <name type="common">Garden asparagus</name>
    <dbReference type="NCBI Taxonomy" id="4686"/>
    <lineage>
        <taxon>Eukaryota</taxon>
        <taxon>Viridiplantae</taxon>
        <taxon>Streptophyta</taxon>
        <taxon>Embryophyta</taxon>
        <taxon>Tracheophyta</taxon>
        <taxon>Spermatophyta</taxon>
        <taxon>Magnoliopsida</taxon>
        <taxon>Liliopsida</taxon>
        <taxon>Asparagales</taxon>
        <taxon>Asparagaceae</taxon>
        <taxon>Asparagoideae</taxon>
        <taxon>Asparagus</taxon>
    </lineage>
</organism>
<reference evidence="2" key="1">
    <citation type="journal article" date="2017" name="Nat. Commun.">
        <title>The asparagus genome sheds light on the origin and evolution of a young Y chromosome.</title>
        <authorList>
            <person name="Harkess A."/>
            <person name="Zhou J."/>
            <person name="Xu C."/>
            <person name="Bowers J.E."/>
            <person name="Van der Hulst R."/>
            <person name="Ayyampalayam S."/>
            <person name="Mercati F."/>
            <person name="Riccardi P."/>
            <person name="McKain M.R."/>
            <person name="Kakrana A."/>
            <person name="Tang H."/>
            <person name="Ray J."/>
            <person name="Groenendijk J."/>
            <person name="Arikit S."/>
            <person name="Mathioni S.M."/>
            <person name="Nakano M."/>
            <person name="Shan H."/>
            <person name="Telgmann-Rauber A."/>
            <person name="Kanno A."/>
            <person name="Yue Z."/>
            <person name="Chen H."/>
            <person name="Li W."/>
            <person name="Chen Y."/>
            <person name="Xu X."/>
            <person name="Zhang Y."/>
            <person name="Luo S."/>
            <person name="Chen H."/>
            <person name="Gao J."/>
            <person name="Mao Z."/>
            <person name="Pires J.C."/>
            <person name="Luo M."/>
            <person name="Kudrna D."/>
            <person name="Wing R.A."/>
            <person name="Meyers B.C."/>
            <person name="Yi K."/>
            <person name="Kong H."/>
            <person name="Lavrijsen P."/>
            <person name="Sunseri F."/>
            <person name="Falavigna A."/>
            <person name="Ye Y."/>
            <person name="Leebens-Mack J.H."/>
            <person name="Chen G."/>
        </authorList>
    </citation>
    <scope>NUCLEOTIDE SEQUENCE [LARGE SCALE GENOMIC DNA]</scope>
    <source>
        <strain evidence="2">cv. DH0086</strain>
    </source>
</reference>
<evidence type="ECO:0000313" key="2">
    <source>
        <dbReference type="Proteomes" id="UP000243459"/>
    </source>
</evidence>
<dbReference type="Gramene" id="ONK76211">
    <property type="protein sequence ID" value="ONK76211"/>
    <property type="gene ID" value="A4U43_C03F25160"/>
</dbReference>
<sequence>MVQKYQKHEEVLILHLLCEISFPNQYCEMQGLVEHNSVSVLNICICAGHESGKCKYLMEYRQIFSSFDGEEVSAINVHLSADDMLRFYTCVVVIYPSSAYSYHCLPDIYPVLCIIICSTGGPLNLKFYL</sequence>
<dbReference type="Proteomes" id="UP000243459">
    <property type="component" value="Chromosome 3"/>
</dbReference>
<evidence type="ECO:0000313" key="1">
    <source>
        <dbReference type="EMBL" id="ONK76211.1"/>
    </source>
</evidence>
<accession>A0A5P1FHT9</accession>
<dbReference type="AlphaFoldDB" id="A0A5P1FHT9"/>
<keyword evidence="2" id="KW-1185">Reference proteome</keyword>
<name>A0A5P1FHT9_ASPOF</name>
<gene>
    <name evidence="1" type="ORF">A4U43_C03F25160</name>
</gene>
<protein>
    <submittedName>
        <fullName evidence="1">Uncharacterized protein</fullName>
    </submittedName>
</protein>